<organism evidence="2 3">
    <name type="scientific">Acetoanaerobium noterae</name>
    <dbReference type="NCBI Taxonomy" id="745369"/>
    <lineage>
        <taxon>Bacteria</taxon>
        <taxon>Bacillati</taxon>
        <taxon>Bacillota</taxon>
        <taxon>Clostridia</taxon>
        <taxon>Peptostreptococcales</taxon>
        <taxon>Filifactoraceae</taxon>
        <taxon>Acetoanaerobium</taxon>
    </lineage>
</organism>
<evidence type="ECO:0000313" key="2">
    <source>
        <dbReference type="EMBL" id="SKB45205.1"/>
    </source>
</evidence>
<dbReference type="RefSeq" id="WP_159446421.1">
    <property type="nucleotide sequence ID" value="NZ_FUYN01000003.1"/>
</dbReference>
<dbReference type="Proteomes" id="UP000243406">
    <property type="component" value="Unassembled WGS sequence"/>
</dbReference>
<evidence type="ECO:0000256" key="1">
    <source>
        <dbReference type="SAM" id="Phobius"/>
    </source>
</evidence>
<name>A0A1T5BDH7_9FIRM</name>
<evidence type="ECO:0000313" key="3">
    <source>
        <dbReference type="Proteomes" id="UP000243406"/>
    </source>
</evidence>
<evidence type="ECO:0008006" key="4">
    <source>
        <dbReference type="Google" id="ProtNLM"/>
    </source>
</evidence>
<keyword evidence="1" id="KW-1133">Transmembrane helix</keyword>
<dbReference type="InterPro" id="IPR032340">
    <property type="entry name" value="DUF4860"/>
</dbReference>
<accession>A0A1T5BDH7</accession>
<sequence>MKKNNKGVSKVEVILVMILILLMGLAVFTLVVSSSDTYKNVIDEKENLSNLRIAASYIDNKIKQSDEQSSIYIKDNPINGEASIVIVQRVDNENYETWIYLNDKMLKEAYIKQDQEFTDDMSFDIASIEEFVPSIKDDIMEITISGNKASDTFSKRYLKINLKSNEG</sequence>
<dbReference type="Pfam" id="PF16152">
    <property type="entry name" value="DUF4860"/>
    <property type="match status" value="1"/>
</dbReference>
<feature type="transmembrane region" description="Helical" evidence="1">
    <location>
        <begin position="12"/>
        <end position="32"/>
    </location>
</feature>
<dbReference type="EMBL" id="FUYN01000003">
    <property type="protein sequence ID" value="SKB45205.1"/>
    <property type="molecule type" value="Genomic_DNA"/>
</dbReference>
<reference evidence="3" key="1">
    <citation type="submission" date="2017-02" db="EMBL/GenBank/DDBJ databases">
        <authorList>
            <person name="Varghese N."/>
            <person name="Submissions S."/>
        </authorList>
    </citation>
    <scope>NUCLEOTIDE SEQUENCE [LARGE SCALE GENOMIC DNA]</scope>
    <source>
        <strain evidence="3">ATCC 35199</strain>
    </source>
</reference>
<dbReference type="AlphaFoldDB" id="A0A1T5BDH7"/>
<protein>
    <recommendedName>
        <fullName evidence="4">Prepilin-type N-terminal cleavage/methylation domain-containing protein</fullName>
    </recommendedName>
</protein>
<keyword evidence="1" id="KW-0472">Membrane</keyword>
<gene>
    <name evidence="2" type="ORF">SAMN02745120_1548</name>
</gene>
<proteinExistence type="predicted"/>
<keyword evidence="3" id="KW-1185">Reference proteome</keyword>
<dbReference type="OrthoDB" id="1863061at2"/>
<keyword evidence="1" id="KW-0812">Transmembrane</keyword>